<keyword evidence="4" id="KW-1185">Reference proteome</keyword>
<dbReference type="InterPro" id="IPR011010">
    <property type="entry name" value="DNA_brk_join_enz"/>
</dbReference>
<dbReference type="AlphaFoldDB" id="A0A4U0U5D9"/>
<evidence type="ECO:0000256" key="2">
    <source>
        <dbReference type="SAM" id="MobiDB-lite"/>
    </source>
</evidence>
<dbReference type="PANTHER" id="PTHR37535:SF3">
    <property type="entry name" value="FLUG DOMAIN-CONTAINING PROTEIN"/>
    <property type="match status" value="1"/>
</dbReference>
<organism evidence="3 4">
    <name type="scientific">Salinomyces thailandicus</name>
    <dbReference type="NCBI Taxonomy" id="706561"/>
    <lineage>
        <taxon>Eukaryota</taxon>
        <taxon>Fungi</taxon>
        <taxon>Dikarya</taxon>
        <taxon>Ascomycota</taxon>
        <taxon>Pezizomycotina</taxon>
        <taxon>Dothideomycetes</taxon>
        <taxon>Dothideomycetidae</taxon>
        <taxon>Mycosphaerellales</taxon>
        <taxon>Teratosphaeriaceae</taxon>
        <taxon>Salinomyces</taxon>
    </lineage>
</organism>
<comment type="caution">
    <text evidence="3">The sequence shown here is derived from an EMBL/GenBank/DDBJ whole genome shotgun (WGS) entry which is preliminary data.</text>
</comment>
<evidence type="ECO:0000256" key="1">
    <source>
        <dbReference type="ARBA" id="ARBA00023172"/>
    </source>
</evidence>
<dbReference type="EMBL" id="NAJL01000012">
    <property type="protein sequence ID" value="TKA30137.1"/>
    <property type="molecule type" value="Genomic_DNA"/>
</dbReference>
<dbReference type="SUPFAM" id="SSF56349">
    <property type="entry name" value="DNA breaking-rejoining enzymes"/>
    <property type="match status" value="1"/>
</dbReference>
<accession>A0A4U0U5D9</accession>
<dbReference type="GO" id="GO:0006310">
    <property type="term" value="P:DNA recombination"/>
    <property type="evidence" value="ECO:0007669"/>
    <property type="project" value="UniProtKB-KW"/>
</dbReference>
<dbReference type="InterPro" id="IPR013762">
    <property type="entry name" value="Integrase-like_cat_sf"/>
</dbReference>
<keyword evidence="1" id="KW-0233">DNA recombination</keyword>
<feature type="region of interest" description="Disordered" evidence="2">
    <location>
        <begin position="558"/>
        <end position="581"/>
    </location>
</feature>
<feature type="compositionally biased region" description="Low complexity" evidence="2">
    <location>
        <begin position="558"/>
        <end position="570"/>
    </location>
</feature>
<name>A0A4U0U5D9_9PEZI</name>
<dbReference type="PANTHER" id="PTHR37535">
    <property type="entry name" value="FLUG DOMAIN PROTEIN"/>
    <property type="match status" value="1"/>
</dbReference>
<proteinExistence type="predicted"/>
<evidence type="ECO:0000313" key="4">
    <source>
        <dbReference type="Proteomes" id="UP000308549"/>
    </source>
</evidence>
<protein>
    <submittedName>
        <fullName evidence="3">Uncharacterized protein</fullName>
    </submittedName>
</protein>
<dbReference type="GO" id="GO:0015074">
    <property type="term" value="P:DNA integration"/>
    <property type="evidence" value="ECO:0007669"/>
    <property type="project" value="InterPro"/>
</dbReference>
<dbReference type="GO" id="GO:0003677">
    <property type="term" value="F:DNA binding"/>
    <property type="evidence" value="ECO:0007669"/>
    <property type="project" value="InterPro"/>
</dbReference>
<reference evidence="3 4" key="1">
    <citation type="submission" date="2017-03" db="EMBL/GenBank/DDBJ databases">
        <title>Genomes of endolithic fungi from Antarctica.</title>
        <authorList>
            <person name="Coleine C."/>
            <person name="Masonjones S."/>
            <person name="Stajich J.E."/>
        </authorList>
    </citation>
    <scope>NUCLEOTIDE SEQUENCE [LARGE SCALE GENOMIC DNA]</scope>
    <source>
        <strain evidence="3 4">CCFEE 6315</strain>
    </source>
</reference>
<sequence length="915" mass="104072">MAHLQLAPQSFTKRKSLRDRIAHIDTLDDDAAMELRFNFMEENNKDLEESEDFRWAAPKTQSMQDHHLEMYRNFVLKWVEGFHADELEAISEEEQLLLMFPEDEGALGGLLKSFMMFVFKRATPRAHAADTIQTLSLVKWRISMLFWTRWYYGKRDKQWSRAKIFNQMTVGIRYVQKKYGGRTSRSPKAWLGLPELRQLLDFEAMTNRCVELSEEHQALWCIGRVTALRPGSLCPSGKYSRNKPLTWRDFSFTRGDEPGRFDVRLTVDRLDLKHPGDATTAEKLAPPEPVTLRLSSPHAGNIMFSAPHRLLVIALRRGILRDVSGLDELLDHSAYVISIAPEHLDDVVFLGSGPKGDAVNPEKPLTAYALTNYLQRRGKQIGYTMPITWYSLRRRAATDMVARIGVDATRLFMGHSPDSQTLERYYLKWTEILDVSGAMLDQPISATGYSEQQRQNWAPLAMDKLDNNAIKRLRGSVLSQITRRLILADPDPPQHLSPQELKNYRRDARRAAEQQLAAVEAENLRTTISKAEMDQRRAGLKASQFADEVLRRALKATGTSGIGRSSTGQTDSSLENDQDEDGYLFIRDEDETALEPEPERDFEETIASFDKELNRDDSGAIIASVDAEDYDIDPTDALSTQTQDASYQTLAKTMMELLLDNSLSEHSTWTGKSKEQKVCPVCQDDDTVSKEQQAKPYKLKAHLDSHMNGNFHHPVTKWKRKAETEYRLENGHFECPYCKESGMPHPRTHKRMGYFIAHIMQSTAASTNRLHDELKAANGWYDEDFELADKLPASAESQAKHMWEGARSLVAAGIETIPRRLLLRPEPYEKSESIVRGSHPDGSLPARYQPFVQSGQPSMTEDAENAVPSHLKELVGVGDYMRVPEPLPTYMRDVVNVSRYLRSQEEAGEDQDMTG</sequence>
<dbReference type="Proteomes" id="UP000308549">
    <property type="component" value="Unassembled WGS sequence"/>
</dbReference>
<evidence type="ECO:0000313" key="3">
    <source>
        <dbReference type="EMBL" id="TKA30137.1"/>
    </source>
</evidence>
<dbReference type="Gene3D" id="1.10.443.10">
    <property type="entry name" value="Intergrase catalytic core"/>
    <property type="match status" value="1"/>
</dbReference>
<gene>
    <name evidence="3" type="ORF">B0A50_02856</name>
</gene>
<dbReference type="OrthoDB" id="3847937at2759"/>